<evidence type="ECO:0000313" key="6">
    <source>
        <dbReference type="EMBL" id="ATZ80811.1"/>
    </source>
</evidence>
<dbReference type="GO" id="GO:0006950">
    <property type="term" value="P:response to stress"/>
    <property type="evidence" value="ECO:0007669"/>
    <property type="project" value="UniProtKB-ARBA"/>
</dbReference>
<sequence length="458" mass="54261">MNNLSIFLFTRDLRIHDNTGLIQASKLSHTVLPIFIFNPMQIDDTNKYKSNNCVQFMCECLDELNNEFKNLNSRLVYFYNKPENVLEHLFKKYNVDAVFMNMDYTPFATKRENNIRNLCNKFKKNFIVTEDYLLTGKDIIKNGNGDPYVKFTPFLNSAKKYTINTESQYKPNNFTKKNLEFAGEYTKSIHKFYTQNKNIAVNGGRLNALTILKKISSFNTYSKTRDIPSMQTTKLSAYLKFNVVSIREVYHDFSKKLSKSNKLFTQLYWREFYMLIMYHFPNVIGHSLKEKYDKIQWKNDTKLFNLWKNGKTGFPIIDAGMRELNTTGYMHNRCRMIVSNFLIKILHIDWRLGEKYFATQLVDYDPANNNGGWSWNHGGVDSQPYFRWFSPITQAKNFDPDCIYIKKWIPELKNVDNKDILNWNIKYVNYDNINYPKPIINDIGKEIKITMNYYAKIF</sequence>
<gene>
    <name evidence="6" type="ORF">BMW23_0765</name>
</gene>
<dbReference type="Pfam" id="PF03441">
    <property type="entry name" value="FAD_binding_7"/>
    <property type="match status" value="1"/>
</dbReference>
<feature type="domain" description="Photolyase/cryptochrome alpha/beta" evidence="5">
    <location>
        <begin position="3"/>
        <end position="134"/>
    </location>
</feature>
<dbReference type="GO" id="GO:0006139">
    <property type="term" value="P:nucleobase-containing compound metabolic process"/>
    <property type="evidence" value="ECO:0007669"/>
    <property type="project" value="UniProtKB-ARBA"/>
</dbReference>
<dbReference type="PRINTS" id="PR00147">
    <property type="entry name" value="DNAPHOTLYASE"/>
</dbReference>
<dbReference type="InterPro" id="IPR006050">
    <property type="entry name" value="DNA_photolyase_N"/>
</dbReference>
<keyword evidence="3" id="KW-0274">FAD</keyword>
<comment type="cofactor">
    <cofactor evidence="1">
        <name>FAD</name>
        <dbReference type="ChEBI" id="CHEBI:57692"/>
    </cofactor>
</comment>
<dbReference type="Pfam" id="PF00875">
    <property type="entry name" value="DNA_photolyase"/>
    <property type="match status" value="1"/>
</dbReference>
<evidence type="ECO:0000256" key="1">
    <source>
        <dbReference type="ARBA" id="ARBA00001974"/>
    </source>
</evidence>
<keyword evidence="7" id="KW-1185">Reference proteome</keyword>
<evidence type="ECO:0000256" key="4">
    <source>
        <dbReference type="ARBA" id="ARBA00022991"/>
    </source>
</evidence>
<dbReference type="PANTHER" id="PTHR11455">
    <property type="entry name" value="CRYPTOCHROME"/>
    <property type="match status" value="1"/>
</dbReference>
<dbReference type="InterPro" id="IPR018394">
    <property type="entry name" value="DNA_photolyase_1_CS_C"/>
</dbReference>
<dbReference type="InterPro" id="IPR014729">
    <property type="entry name" value="Rossmann-like_a/b/a_fold"/>
</dbReference>
<dbReference type="InterPro" id="IPR005101">
    <property type="entry name" value="Cryptochr/Photolyase_FAD-bd"/>
</dbReference>
<reference evidence="6" key="1">
    <citation type="journal article" date="2017" name="Elife">
        <title>The kinetoplastid-infecting Bodo saltans virus (BsV), a window into the most abundant giant viruses in the sea.</title>
        <authorList>
            <person name="Deeg C.M."/>
            <person name="Chow C.-E.T."/>
            <person name="Suttle C.A."/>
        </authorList>
    </citation>
    <scope>NUCLEOTIDE SEQUENCE</scope>
    <source>
        <strain evidence="6">NG1</strain>
    </source>
</reference>
<dbReference type="GO" id="GO:0071949">
    <property type="term" value="F:FAD binding"/>
    <property type="evidence" value="ECO:0007669"/>
    <property type="project" value="TreeGrafter"/>
</dbReference>
<dbReference type="InterPro" id="IPR036155">
    <property type="entry name" value="Crypto/Photolyase_N_sf"/>
</dbReference>
<dbReference type="SUPFAM" id="SSF52425">
    <property type="entry name" value="Cryptochrome/photolyase, N-terminal domain"/>
    <property type="match status" value="1"/>
</dbReference>
<dbReference type="InterPro" id="IPR002081">
    <property type="entry name" value="Cryptochrome/DNA_photolyase_1"/>
</dbReference>
<dbReference type="GO" id="GO:0003904">
    <property type="term" value="F:deoxyribodipyrimidine photo-lyase activity"/>
    <property type="evidence" value="ECO:0007669"/>
    <property type="project" value="TreeGrafter"/>
</dbReference>
<evidence type="ECO:0000256" key="3">
    <source>
        <dbReference type="ARBA" id="ARBA00022827"/>
    </source>
</evidence>
<proteinExistence type="predicted"/>
<protein>
    <submittedName>
        <fullName evidence="6">Deoxyribodipyrimidine photo-lyase</fullName>
    </submittedName>
</protein>
<dbReference type="Gene3D" id="1.25.40.80">
    <property type="match status" value="1"/>
</dbReference>
<dbReference type="InterPro" id="IPR036134">
    <property type="entry name" value="Crypto/Photolyase_FAD-like_sf"/>
</dbReference>
<accession>A0A2H4UV63</accession>
<evidence type="ECO:0000256" key="2">
    <source>
        <dbReference type="ARBA" id="ARBA00022630"/>
    </source>
</evidence>
<dbReference type="Proteomes" id="UP000240325">
    <property type="component" value="Segment"/>
</dbReference>
<organism evidence="6">
    <name type="scientific">Bodo saltans virus</name>
    <dbReference type="NCBI Taxonomy" id="2024608"/>
    <lineage>
        <taxon>Viruses</taxon>
        <taxon>Varidnaviria</taxon>
        <taxon>Bamfordvirae</taxon>
        <taxon>Nucleocytoviricota</taxon>
        <taxon>Megaviricetes</taxon>
        <taxon>Imitervirales</taxon>
        <taxon>Mimiviridae</taxon>
        <taxon>Klosneuvirinae</taxon>
        <taxon>Theiavirus</taxon>
        <taxon>Theiavirus salishense</taxon>
    </lineage>
</organism>
<evidence type="ECO:0000313" key="7">
    <source>
        <dbReference type="Proteomes" id="UP000240325"/>
    </source>
</evidence>
<keyword evidence="4" id="KW-0157">Chromophore</keyword>
<dbReference type="Gene3D" id="1.10.579.10">
    <property type="entry name" value="DNA Cyclobutane Dipyrimidine Photolyase, subunit A, domain 3"/>
    <property type="match status" value="1"/>
</dbReference>
<evidence type="ECO:0000259" key="5">
    <source>
        <dbReference type="PROSITE" id="PS51645"/>
    </source>
</evidence>
<dbReference type="SUPFAM" id="SSF48173">
    <property type="entry name" value="Cryptochrome/photolyase FAD-binding domain"/>
    <property type="match status" value="1"/>
</dbReference>
<dbReference type="PANTHER" id="PTHR11455:SF9">
    <property type="entry name" value="CRYPTOCHROME CIRCADIAN CLOCK 5 ISOFORM X1"/>
    <property type="match status" value="1"/>
</dbReference>
<dbReference type="EMBL" id="MF782455">
    <property type="protein sequence ID" value="ATZ80811.1"/>
    <property type="molecule type" value="Genomic_DNA"/>
</dbReference>
<keyword evidence="2" id="KW-0285">Flavoprotein</keyword>
<dbReference type="GO" id="GO:0003677">
    <property type="term" value="F:DNA binding"/>
    <property type="evidence" value="ECO:0007669"/>
    <property type="project" value="TreeGrafter"/>
</dbReference>
<dbReference type="PROSITE" id="PS51645">
    <property type="entry name" value="PHR_CRY_ALPHA_BETA"/>
    <property type="match status" value="1"/>
</dbReference>
<dbReference type="Gene3D" id="3.40.50.620">
    <property type="entry name" value="HUPs"/>
    <property type="match status" value="1"/>
</dbReference>
<name>A0A2H4UV63_9VIRU</name>
<dbReference type="PROSITE" id="PS00394">
    <property type="entry name" value="DNA_PHOTOLYASES_1_1"/>
    <property type="match status" value="1"/>
</dbReference>